<proteinExistence type="predicted"/>
<dbReference type="PROSITE" id="PS50110">
    <property type="entry name" value="RESPONSE_REGULATORY"/>
    <property type="match status" value="1"/>
</dbReference>
<keyword evidence="6" id="KW-1185">Reference proteome</keyword>
<keyword evidence="5" id="KW-0808">Transferase</keyword>
<evidence type="ECO:0000259" key="4">
    <source>
        <dbReference type="PROSITE" id="PS50110"/>
    </source>
</evidence>
<dbReference type="Gene3D" id="3.40.50.2300">
    <property type="match status" value="1"/>
</dbReference>
<evidence type="ECO:0000256" key="3">
    <source>
        <dbReference type="PROSITE-ProRule" id="PRU00169"/>
    </source>
</evidence>
<dbReference type="InterPro" id="IPR011006">
    <property type="entry name" value="CheY-like_superfamily"/>
</dbReference>
<dbReference type="Pfam" id="PF00072">
    <property type="entry name" value="Response_reg"/>
    <property type="match status" value="1"/>
</dbReference>
<protein>
    <submittedName>
        <fullName evidence="5">Multi-sensor hybrid multi-kinase</fullName>
    </submittedName>
</protein>
<dbReference type="SUPFAM" id="SSF52172">
    <property type="entry name" value="CheY-like"/>
    <property type="match status" value="1"/>
</dbReference>
<accession>A0A1Z4JT34</accession>
<gene>
    <name evidence="5" type="ORF">NIES2135_67880</name>
</gene>
<dbReference type="EMBL" id="AP018205">
    <property type="protein sequence ID" value="BAY59911.1"/>
    <property type="molecule type" value="Genomic_DNA"/>
</dbReference>
<keyword evidence="5" id="KW-0418">Kinase</keyword>
<evidence type="ECO:0000313" key="5">
    <source>
        <dbReference type="EMBL" id="BAY59911.1"/>
    </source>
</evidence>
<comment type="caution">
    <text evidence="3">Lacks conserved residue(s) required for the propagation of feature annotation.</text>
</comment>
<organism evidence="5 6">
    <name type="scientific">Leptolyngbya boryana NIES-2135</name>
    <dbReference type="NCBI Taxonomy" id="1973484"/>
    <lineage>
        <taxon>Bacteria</taxon>
        <taxon>Bacillati</taxon>
        <taxon>Cyanobacteriota</taxon>
        <taxon>Cyanophyceae</taxon>
        <taxon>Leptolyngbyales</taxon>
        <taxon>Leptolyngbyaceae</taxon>
        <taxon>Leptolyngbya group</taxon>
        <taxon>Leptolyngbya</taxon>
    </lineage>
</organism>
<name>A0A1Z4JT34_LEPBY</name>
<keyword evidence="2" id="KW-0902">Two-component regulatory system</keyword>
<evidence type="ECO:0000256" key="1">
    <source>
        <dbReference type="ARBA" id="ARBA00022553"/>
    </source>
</evidence>
<dbReference type="SMART" id="SM00448">
    <property type="entry name" value="REC"/>
    <property type="match status" value="1"/>
</dbReference>
<reference evidence="5 6" key="1">
    <citation type="submission" date="2017-06" db="EMBL/GenBank/DDBJ databases">
        <title>Genome sequencing of cyanobaciteial culture collection at National Institute for Environmental Studies (NIES).</title>
        <authorList>
            <person name="Hirose Y."/>
            <person name="Shimura Y."/>
            <person name="Fujisawa T."/>
            <person name="Nakamura Y."/>
            <person name="Kawachi M."/>
        </authorList>
    </citation>
    <scope>NUCLEOTIDE SEQUENCE [LARGE SCALE GENOMIC DNA]</scope>
    <source>
        <strain evidence="5 6">NIES-2135</strain>
        <plasmid evidence="6">Plasmid Plasmid2 dna</plasmid>
    </source>
</reference>
<geneLocation type="plasmid" evidence="5">
    <name>plasmid2</name>
</geneLocation>
<evidence type="ECO:0000313" key="6">
    <source>
        <dbReference type="Proteomes" id="UP000217895"/>
    </source>
</evidence>
<dbReference type="InterPro" id="IPR001789">
    <property type="entry name" value="Sig_transdc_resp-reg_receiver"/>
</dbReference>
<keyword evidence="5" id="KW-0614">Plasmid</keyword>
<dbReference type="Proteomes" id="UP000217895">
    <property type="component" value="Plasmid Plasmid2 dna"/>
</dbReference>
<keyword evidence="1" id="KW-0597">Phosphoprotein</keyword>
<dbReference type="PANTHER" id="PTHR43547:SF2">
    <property type="entry name" value="HYBRID SIGNAL TRANSDUCTION HISTIDINE KINASE C"/>
    <property type="match status" value="1"/>
</dbReference>
<dbReference type="AlphaFoldDB" id="A0A1Z4JT34"/>
<sequence>MLTHNGRVWVDSEGEGQGATFRVRLPVLLTENQLPDHLPQASRPLEAEPLIGLKILAIDNDPTMLTFVSVALRQAGAEVIEAESAIAALEALQHYQPDLVISGIGMPEYDGYTLIRHLRSSDCDCSPALSRHKYAGKDFKIPDDESVECPAGHRMYRREIRYTRRGDMQMLFSMNPRICASCPVKQHCLSNDSKNTNGRQISVM</sequence>
<feature type="domain" description="Response regulatory" evidence="4">
    <location>
        <begin position="54"/>
        <end position="204"/>
    </location>
</feature>
<evidence type="ECO:0000256" key="2">
    <source>
        <dbReference type="ARBA" id="ARBA00023012"/>
    </source>
</evidence>
<dbReference type="GO" id="GO:0000155">
    <property type="term" value="F:phosphorelay sensor kinase activity"/>
    <property type="evidence" value="ECO:0007669"/>
    <property type="project" value="TreeGrafter"/>
</dbReference>
<dbReference type="PANTHER" id="PTHR43547">
    <property type="entry name" value="TWO-COMPONENT HISTIDINE KINASE"/>
    <property type="match status" value="1"/>
</dbReference>